<proteinExistence type="predicted"/>
<name>M7S6Q2_EUTLA</name>
<dbReference type="Gene3D" id="1.20.120.450">
    <property type="entry name" value="dinb family like domain"/>
    <property type="match status" value="1"/>
</dbReference>
<dbReference type="HOGENOM" id="CLU_090929_1_0_1"/>
<dbReference type="KEGG" id="ela:UCREL1_11312"/>
<protein>
    <submittedName>
        <fullName evidence="1">Putative helix-turn-helix-domain containing protein type protein</fullName>
    </submittedName>
</protein>
<accession>M7S6Q2</accession>
<sequence length="175" mass="19743">MPSLYEISIPILKKALQTEVHLLKKGEQWAQENGVPRSELTSWRIHEAMLPLWAQVEIPVMHAQMAISRLTGGAFPSVDIKEMGLDDLYALVDRAIEALDRVDSAEKITVDESTVFSCMLGAGECKLTLTDSVYLYTLPNICFHVTTLYDILRMKGVQLGKLDYINLFISDVRRD</sequence>
<dbReference type="SUPFAM" id="SSF109854">
    <property type="entry name" value="DinB/YfiT-like putative metalloenzymes"/>
    <property type="match status" value="1"/>
</dbReference>
<dbReference type="PANTHER" id="PTHR36922:SF1">
    <property type="entry name" value="DUF1993 DOMAIN-CONTAINING PROTEIN"/>
    <property type="match status" value="1"/>
</dbReference>
<dbReference type="Pfam" id="PF09351">
    <property type="entry name" value="DUF1993"/>
    <property type="match status" value="1"/>
</dbReference>
<keyword evidence="2" id="KW-1185">Reference proteome</keyword>
<dbReference type="EMBL" id="KB707555">
    <property type="protein sequence ID" value="EMR61754.1"/>
    <property type="molecule type" value="Genomic_DNA"/>
</dbReference>
<dbReference type="AlphaFoldDB" id="M7S6Q2"/>
<dbReference type="OrthoDB" id="3724345at2759"/>
<dbReference type="Proteomes" id="UP000012174">
    <property type="component" value="Unassembled WGS sequence"/>
</dbReference>
<evidence type="ECO:0000313" key="1">
    <source>
        <dbReference type="EMBL" id="EMR61754.1"/>
    </source>
</evidence>
<dbReference type="InterPro" id="IPR034660">
    <property type="entry name" value="DinB/YfiT-like"/>
</dbReference>
<evidence type="ECO:0000313" key="2">
    <source>
        <dbReference type="Proteomes" id="UP000012174"/>
    </source>
</evidence>
<organism evidence="1 2">
    <name type="scientific">Eutypa lata (strain UCR-EL1)</name>
    <name type="common">Grapevine dieback disease fungus</name>
    <name type="synonym">Eutypa armeniacae</name>
    <dbReference type="NCBI Taxonomy" id="1287681"/>
    <lineage>
        <taxon>Eukaryota</taxon>
        <taxon>Fungi</taxon>
        <taxon>Dikarya</taxon>
        <taxon>Ascomycota</taxon>
        <taxon>Pezizomycotina</taxon>
        <taxon>Sordariomycetes</taxon>
        <taxon>Xylariomycetidae</taxon>
        <taxon>Xylariales</taxon>
        <taxon>Diatrypaceae</taxon>
        <taxon>Eutypa</taxon>
    </lineage>
</organism>
<reference evidence="2" key="1">
    <citation type="journal article" date="2013" name="Genome Announc.">
        <title>Draft genome sequence of the grapevine dieback fungus Eutypa lata UCR-EL1.</title>
        <authorList>
            <person name="Blanco-Ulate B."/>
            <person name="Rolshausen P.E."/>
            <person name="Cantu D."/>
        </authorList>
    </citation>
    <scope>NUCLEOTIDE SEQUENCE [LARGE SCALE GENOMIC DNA]</scope>
    <source>
        <strain evidence="2">UCR-EL1</strain>
    </source>
</reference>
<dbReference type="InterPro" id="IPR018531">
    <property type="entry name" value="DUF1993"/>
</dbReference>
<gene>
    <name evidence="1" type="ORF">UCREL1_11312</name>
</gene>
<dbReference type="PANTHER" id="PTHR36922">
    <property type="entry name" value="BLL2446 PROTEIN"/>
    <property type="match status" value="1"/>
</dbReference>